<keyword evidence="4" id="KW-0255">Endonuclease</keyword>
<evidence type="ECO:0000259" key="7">
    <source>
        <dbReference type="Pfam" id="PF17917"/>
    </source>
</evidence>
<dbReference type="GO" id="GO:0003676">
    <property type="term" value="F:nucleic acid binding"/>
    <property type="evidence" value="ECO:0007669"/>
    <property type="project" value="InterPro"/>
</dbReference>
<evidence type="ECO:0000256" key="6">
    <source>
        <dbReference type="ARBA" id="ARBA00022918"/>
    </source>
</evidence>
<dbReference type="EMBL" id="PGOL01002364">
    <property type="protein sequence ID" value="PKI48637.1"/>
    <property type="molecule type" value="Genomic_DNA"/>
</dbReference>
<dbReference type="AlphaFoldDB" id="A0A2I0IXA9"/>
<evidence type="ECO:0000256" key="1">
    <source>
        <dbReference type="ARBA" id="ARBA00022679"/>
    </source>
</evidence>
<evidence type="ECO:0000256" key="4">
    <source>
        <dbReference type="ARBA" id="ARBA00022759"/>
    </source>
</evidence>
<evidence type="ECO:0000313" key="8">
    <source>
        <dbReference type="EMBL" id="PKI48637.1"/>
    </source>
</evidence>
<comment type="caution">
    <text evidence="8">The sequence shown here is derived from an EMBL/GenBank/DDBJ whole genome shotgun (WGS) entry which is preliminary data.</text>
</comment>
<dbReference type="InterPro" id="IPR036397">
    <property type="entry name" value="RNaseH_sf"/>
</dbReference>
<evidence type="ECO:0000256" key="3">
    <source>
        <dbReference type="ARBA" id="ARBA00022722"/>
    </source>
</evidence>
<dbReference type="Gene3D" id="3.30.420.10">
    <property type="entry name" value="Ribonuclease H-like superfamily/Ribonuclease H"/>
    <property type="match status" value="2"/>
</dbReference>
<organism evidence="8 9">
    <name type="scientific">Punica granatum</name>
    <name type="common">Pomegranate</name>
    <dbReference type="NCBI Taxonomy" id="22663"/>
    <lineage>
        <taxon>Eukaryota</taxon>
        <taxon>Viridiplantae</taxon>
        <taxon>Streptophyta</taxon>
        <taxon>Embryophyta</taxon>
        <taxon>Tracheophyta</taxon>
        <taxon>Spermatophyta</taxon>
        <taxon>Magnoliopsida</taxon>
        <taxon>eudicotyledons</taxon>
        <taxon>Gunneridae</taxon>
        <taxon>Pentapetalae</taxon>
        <taxon>rosids</taxon>
        <taxon>malvids</taxon>
        <taxon>Myrtales</taxon>
        <taxon>Lythraceae</taxon>
        <taxon>Punica</taxon>
    </lineage>
</organism>
<dbReference type="GO" id="GO:0004519">
    <property type="term" value="F:endonuclease activity"/>
    <property type="evidence" value="ECO:0007669"/>
    <property type="project" value="UniProtKB-KW"/>
</dbReference>
<feature type="domain" description="Reverse transcriptase RNase H-like" evidence="7">
    <location>
        <begin position="2"/>
        <end position="53"/>
    </location>
</feature>
<dbReference type="Proteomes" id="UP000233551">
    <property type="component" value="Unassembled WGS sequence"/>
</dbReference>
<dbReference type="PANTHER" id="PTHR48475">
    <property type="entry name" value="RIBONUCLEASE H"/>
    <property type="match status" value="1"/>
</dbReference>
<keyword evidence="9" id="KW-1185">Reference proteome</keyword>
<dbReference type="InterPro" id="IPR041373">
    <property type="entry name" value="RT_RNaseH"/>
</dbReference>
<keyword evidence="1" id="KW-0808">Transferase</keyword>
<keyword evidence="3" id="KW-0540">Nuclease</keyword>
<dbReference type="GO" id="GO:0016787">
    <property type="term" value="F:hydrolase activity"/>
    <property type="evidence" value="ECO:0007669"/>
    <property type="project" value="UniProtKB-KW"/>
</dbReference>
<dbReference type="PANTHER" id="PTHR48475:SF1">
    <property type="entry name" value="RNASE H TYPE-1 DOMAIN-CONTAINING PROTEIN"/>
    <property type="match status" value="1"/>
</dbReference>
<gene>
    <name evidence="8" type="ORF">CRG98_030965</name>
</gene>
<evidence type="ECO:0000256" key="2">
    <source>
        <dbReference type="ARBA" id="ARBA00022695"/>
    </source>
</evidence>
<sequence>MCYTLVWVMQRLRQYTIYHTIRLLSKMDPLKYLRDSPSSMRNIAKWHCQLTEYDTRYVSCTSVKGQAIADHLVEFPIDDDTPINSDFPDEGIFQVSDEEESPGWKAAVNLKVKELEVFGYSMLTIFQTLKQWKTKDPNLVPYHEYLEELTKNFKNISFTYTPRNAELICRCTCNARIHAINYFTKWIEAITLTLVTAKAVACFLKRDIIAWYGVPATLITNNAKNLNNPASTGTRCSRSALAYRTSIRLSTGATPYSLVYGMEAVLPVEVEIPSMRVLAKSKLKEAEWAKLRYEQLNLIDEKRLTALCHGQC</sequence>
<dbReference type="InterPro" id="IPR012337">
    <property type="entry name" value="RNaseH-like_sf"/>
</dbReference>
<dbReference type="Pfam" id="PF17917">
    <property type="entry name" value="RT_RNaseH"/>
    <property type="match status" value="1"/>
</dbReference>
<dbReference type="SUPFAM" id="SSF53098">
    <property type="entry name" value="Ribonuclease H-like"/>
    <property type="match status" value="1"/>
</dbReference>
<reference evidence="8 9" key="1">
    <citation type="submission" date="2017-11" db="EMBL/GenBank/DDBJ databases">
        <title>De-novo sequencing of pomegranate (Punica granatum L.) genome.</title>
        <authorList>
            <person name="Akparov Z."/>
            <person name="Amiraslanov A."/>
            <person name="Hajiyeva S."/>
            <person name="Abbasov M."/>
            <person name="Kaur K."/>
            <person name="Hamwieh A."/>
            <person name="Solovyev V."/>
            <person name="Salamov A."/>
            <person name="Braich B."/>
            <person name="Kosarev P."/>
            <person name="Mahmoud A."/>
            <person name="Hajiyev E."/>
            <person name="Babayeva S."/>
            <person name="Izzatullayeva V."/>
            <person name="Mammadov A."/>
            <person name="Mammadov A."/>
            <person name="Sharifova S."/>
            <person name="Ojaghi J."/>
            <person name="Eynullazada K."/>
            <person name="Bayramov B."/>
            <person name="Abdulazimova A."/>
            <person name="Shahmuradov I."/>
        </authorList>
    </citation>
    <scope>NUCLEOTIDE SEQUENCE [LARGE SCALE GENOMIC DNA]</scope>
    <source>
        <strain evidence="9">cv. AG2017</strain>
        <tissue evidence="8">Leaf</tissue>
    </source>
</reference>
<dbReference type="GO" id="GO:0003964">
    <property type="term" value="F:RNA-directed DNA polymerase activity"/>
    <property type="evidence" value="ECO:0007669"/>
    <property type="project" value="UniProtKB-KW"/>
</dbReference>
<accession>A0A2I0IXA9</accession>
<protein>
    <recommendedName>
        <fullName evidence="7">Reverse transcriptase RNase H-like domain-containing protein</fullName>
    </recommendedName>
</protein>
<keyword evidence="2" id="KW-0548">Nucleotidyltransferase</keyword>
<evidence type="ECO:0000256" key="5">
    <source>
        <dbReference type="ARBA" id="ARBA00022801"/>
    </source>
</evidence>
<keyword evidence="6" id="KW-0695">RNA-directed DNA polymerase</keyword>
<proteinExistence type="predicted"/>
<keyword evidence="5" id="KW-0378">Hydrolase</keyword>
<evidence type="ECO:0000313" key="9">
    <source>
        <dbReference type="Proteomes" id="UP000233551"/>
    </source>
</evidence>
<name>A0A2I0IXA9_PUNGR</name>